<feature type="compositionally biased region" description="Basic and acidic residues" evidence="2">
    <location>
        <begin position="99"/>
        <end position="108"/>
    </location>
</feature>
<dbReference type="GO" id="GO:0004497">
    <property type="term" value="F:monooxygenase activity"/>
    <property type="evidence" value="ECO:0007669"/>
    <property type="project" value="InterPro"/>
</dbReference>
<dbReference type="GO" id="GO:0020037">
    <property type="term" value="F:heme binding"/>
    <property type="evidence" value="ECO:0007669"/>
    <property type="project" value="InterPro"/>
</dbReference>
<accession>A0A401VXY0</accession>
<dbReference type="Proteomes" id="UP000286746">
    <property type="component" value="Unassembled WGS sequence"/>
</dbReference>
<evidence type="ECO:0000313" key="3">
    <source>
        <dbReference type="EMBL" id="GCD41906.1"/>
    </source>
</evidence>
<dbReference type="Gene3D" id="1.10.630.10">
    <property type="entry name" value="Cytochrome P450"/>
    <property type="match status" value="1"/>
</dbReference>
<keyword evidence="4" id="KW-1185">Reference proteome</keyword>
<dbReference type="InterPro" id="IPR036396">
    <property type="entry name" value="Cyt_P450_sf"/>
</dbReference>
<dbReference type="PANTHER" id="PTHR46696">
    <property type="entry name" value="P450, PUTATIVE (EUROFUNG)-RELATED"/>
    <property type="match status" value="1"/>
</dbReference>
<dbReference type="GO" id="GO:0005506">
    <property type="term" value="F:iron ion binding"/>
    <property type="evidence" value="ECO:0007669"/>
    <property type="project" value="InterPro"/>
</dbReference>
<protein>
    <submittedName>
        <fullName evidence="3">Cytochrome P450</fullName>
    </submittedName>
</protein>
<feature type="region of interest" description="Disordered" evidence="2">
    <location>
        <begin position="85"/>
        <end position="108"/>
    </location>
</feature>
<gene>
    <name evidence="3" type="ORF">GKJPGBOP_01564</name>
</gene>
<dbReference type="SUPFAM" id="SSF48264">
    <property type="entry name" value="Cytochrome P450"/>
    <property type="match status" value="1"/>
</dbReference>
<evidence type="ECO:0000256" key="1">
    <source>
        <dbReference type="ARBA" id="ARBA00010617"/>
    </source>
</evidence>
<dbReference type="PANTHER" id="PTHR46696:SF6">
    <property type="entry name" value="P450, PUTATIVE (EUROFUNG)-RELATED"/>
    <property type="match status" value="1"/>
</dbReference>
<dbReference type="AlphaFoldDB" id="A0A401VXY0"/>
<reference evidence="3 4" key="1">
    <citation type="submission" date="2018-11" db="EMBL/GenBank/DDBJ databases">
        <title>Whole genome sequence of Streptomyces paromomycinus NBRC 15454(T).</title>
        <authorList>
            <person name="Komaki H."/>
            <person name="Tamura T."/>
        </authorList>
    </citation>
    <scope>NUCLEOTIDE SEQUENCE [LARGE SCALE GENOMIC DNA]</scope>
    <source>
        <strain evidence="3 4">NBRC 15454</strain>
    </source>
</reference>
<organism evidence="3 4">
    <name type="scientific">Streptomyces paromomycinus</name>
    <name type="common">Streptomyces rimosus subsp. paromomycinus</name>
    <dbReference type="NCBI Taxonomy" id="92743"/>
    <lineage>
        <taxon>Bacteria</taxon>
        <taxon>Bacillati</taxon>
        <taxon>Actinomycetota</taxon>
        <taxon>Actinomycetes</taxon>
        <taxon>Kitasatosporales</taxon>
        <taxon>Streptomycetaceae</taxon>
        <taxon>Streptomyces</taxon>
    </lineage>
</organism>
<dbReference type="GO" id="GO:0016705">
    <property type="term" value="F:oxidoreductase activity, acting on paired donors, with incorporation or reduction of molecular oxygen"/>
    <property type="evidence" value="ECO:0007669"/>
    <property type="project" value="InterPro"/>
</dbReference>
<evidence type="ECO:0000256" key="2">
    <source>
        <dbReference type="SAM" id="MobiDB-lite"/>
    </source>
</evidence>
<comment type="caution">
    <text evidence="3">The sequence shown here is derived from an EMBL/GenBank/DDBJ whole genome shotgun (WGS) entry which is preliminary data.</text>
</comment>
<dbReference type="EMBL" id="BHZD01000001">
    <property type="protein sequence ID" value="GCD41906.1"/>
    <property type="molecule type" value="Genomic_DNA"/>
</dbReference>
<comment type="similarity">
    <text evidence="1">Belongs to the cytochrome P450 family.</text>
</comment>
<proteinExistence type="inferred from homology"/>
<name>A0A401VXY0_STREY</name>
<sequence>MKGAEIQLATDKIALHGKTTRAGEAVAAANHENRVFPNDVELNLHRIQNPHLAFGHGTYNHLGSHLAHATLQIGLEASLNRMLPAAARQPRRRFPGGDGTRRERHPAP</sequence>
<evidence type="ECO:0000313" key="4">
    <source>
        <dbReference type="Proteomes" id="UP000286746"/>
    </source>
</evidence>